<gene>
    <name evidence="1" type="ORF">CCMSSC00406_0009542</name>
</gene>
<evidence type="ECO:0000313" key="1">
    <source>
        <dbReference type="EMBL" id="KAG9220221.1"/>
    </source>
</evidence>
<evidence type="ECO:0000313" key="2">
    <source>
        <dbReference type="Proteomes" id="UP000824881"/>
    </source>
</evidence>
<sequence>MLHSFVVARLLPHLPAWTPAGRKVASSIVTKPFLALHLRDTDPNFVRVPNLFVITRERPHLPWSEYFVLNSVSEASGRTLTVVPPLPFNDPLYLSVTPRICAQFDPKEEDSINLLQNMDYQLDQTSFEMFLRAWNDAGPSVPVVGTTGGDDEPGSRWDTWSGQSPKESPGILFADRDVQFQFEALSLRQLPQRFETSVFDELPLVRQLTLDYTWKTSNWAIRYIKSVREAMPRLLSEGRIFRQPRASSTEDASPDPFVESLRPCISHLKSLPVVHDGDPVVAAENEDGEWDNEPQLELDMASATPAVLPKSIKIVLLDPHILIDRDGPLQNALAHIFPPSRYSRTTKELLDLYVEYESVGTTEQQVLPAVDVVRSIARYLGASVDDSTINNSMESYGKATRCPNGQQLIAELIGHGYVPVAIPSAAKETVAQYEGLSLGLYSDCVGKETQSQKSFSELWQRTLSFCKQFDPDVGPDQILVFSSDLYRVCETASQAGFPTAFLRAEGTRSAKLHIPTIAPTYTLTTLQELLPVLRDSSTYVVPNEPVVSNGNPPFRVRDNYQCTSLLGSGSFAYVWNGVHVHTGAGVALKFEVIDPSVPSTIPYEAAVYAQLEGVEGIPHIRWSGQDKNTNAIVMDKLGLNLEQLRRFCRGQLGVKTILMLGEQMLSTIEHVHARGIIVRDIKPDNFAMGYLEDYQRLYLFDMGLSKLYLDPTTGKHMPFREGRGGIGTPRYASHNVHFGLEPSRRDDVEAIGILILYLLHGRLPWQGICAPDIPAKLRRIGEMKRGDRFTELLARSPAFFTPFFSHCRALKFEEKPDYALLKTLLRGAMKEHGWEYDWKYDWWHPGGRGTLLPDEYEVHPRFVDPIRNTLDSW</sequence>
<accession>A0ACB7IT26</accession>
<comment type="caution">
    <text evidence="1">The sequence shown here is derived from an EMBL/GenBank/DDBJ whole genome shotgun (WGS) entry which is preliminary data.</text>
</comment>
<proteinExistence type="predicted"/>
<reference evidence="1 2" key="1">
    <citation type="journal article" date="2021" name="Appl. Environ. Microbiol.">
        <title>Genetic linkage and physical mapping for an oyster mushroom Pleurotus cornucopiae and QTL analysis for the trait cap color.</title>
        <authorList>
            <person name="Zhang Y."/>
            <person name="Gao W."/>
            <person name="Sonnenberg A."/>
            <person name="Chen Q."/>
            <person name="Zhang J."/>
            <person name="Huang C."/>
        </authorList>
    </citation>
    <scope>NUCLEOTIDE SEQUENCE [LARGE SCALE GENOMIC DNA]</scope>
    <source>
        <strain evidence="1">CCMSSC00406</strain>
    </source>
</reference>
<name>A0ACB7IT26_PLECO</name>
<dbReference type="Proteomes" id="UP000824881">
    <property type="component" value="Unassembled WGS sequence"/>
</dbReference>
<dbReference type="EMBL" id="WQMT02000008">
    <property type="protein sequence ID" value="KAG9220221.1"/>
    <property type="molecule type" value="Genomic_DNA"/>
</dbReference>
<keyword evidence="2" id="KW-1185">Reference proteome</keyword>
<protein>
    <submittedName>
        <fullName evidence="1">Uncharacterized protein</fullName>
    </submittedName>
</protein>
<organism evidence="1 2">
    <name type="scientific">Pleurotus cornucopiae</name>
    <name type="common">Cornucopia mushroom</name>
    <dbReference type="NCBI Taxonomy" id="5321"/>
    <lineage>
        <taxon>Eukaryota</taxon>
        <taxon>Fungi</taxon>
        <taxon>Dikarya</taxon>
        <taxon>Basidiomycota</taxon>
        <taxon>Agaricomycotina</taxon>
        <taxon>Agaricomycetes</taxon>
        <taxon>Agaricomycetidae</taxon>
        <taxon>Agaricales</taxon>
        <taxon>Pleurotineae</taxon>
        <taxon>Pleurotaceae</taxon>
        <taxon>Pleurotus</taxon>
    </lineage>
</organism>